<comment type="caution">
    <text evidence="2">The sequence shown here is derived from an EMBL/GenBank/DDBJ whole genome shotgun (WGS) entry which is preliminary data.</text>
</comment>
<dbReference type="EMBL" id="ASPP01006878">
    <property type="protein sequence ID" value="ETO28071.1"/>
    <property type="molecule type" value="Genomic_DNA"/>
</dbReference>
<sequence>MDKLLRIFAVRHIRNSFTTQKEIIAVSCRHKKKKKKIVKQCLNKYKNENKQQFSESSFFFVFLFFCFLFLKLIVDLAFLMTTKNLKDTEDESDAFVLVDELNDEEESLKMETISNGAIEALQDNGNGNGPALSA</sequence>
<dbReference type="Proteomes" id="UP000023152">
    <property type="component" value="Unassembled WGS sequence"/>
</dbReference>
<reference evidence="2 3" key="1">
    <citation type="journal article" date="2013" name="Curr. Biol.">
        <title>The Genome of the Foraminiferan Reticulomyxa filosa.</title>
        <authorList>
            <person name="Glockner G."/>
            <person name="Hulsmann N."/>
            <person name="Schleicher M."/>
            <person name="Noegel A.A."/>
            <person name="Eichinger L."/>
            <person name="Gallinger C."/>
            <person name="Pawlowski J."/>
            <person name="Sierra R."/>
            <person name="Euteneuer U."/>
            <person name="Pillet L."/>
            <person name="Moustafa A."/>
            <person name="Platzer M."/>
            <person name="Groth M."/>
            <person name="Szafranski K."/>
            <person name="Schliwa M."/>
        </authorList>
    </citation>
    <scope>NUCLEOTIDE SEQUENCE [LARGE SCALE GENOMIC DNA]</scope>
</reference>
<proteinExistence type="predicted"/>
<feature type="transmembrane region" description="Helical" evidence="1">
    <location>
        <begin position="58"/>
        <end position="79"/>
    </location>
</feature>
<evidence type="ECO:0000256" key="1">
    <source>
        <dbReference type="SAM" id="Phobius"/>
    </source>
</evidence>
<gene>
    <name evidence="2" type="ORF">RFI_09062</name>
</gene>
<keyword evidence="1" id="KW-1133">Transmembrane helix</keyword>
<dbReference type="AlphaFoldDB" id="X6NPX5"/>
<organism evidence="2 3">
    <name type="scientific">Reticulomyxa filosa</name>
    <dbReference type="NCBI Taxonomy" id="46433"/>
    <lineage>
        <taxon>Eukaryota</taxon>
        <taxon>Sar</taxon>
        <taxon>Rhizaria</taxon>
        <taxon>Retaria</taxon>
        <taxon>Foraminifera</taxon>
        <taxon>Monothalamids</taxon>
        <taxon>Reticulomyxidae</taxon>
        <taxon>Reticulomyxa</taxon>
    </lineage>
</organism>
<protein>
    <submittedName>
        <fullName evidence="2">Uncharacterized protein</fullName>
    </submittedName>
</protein>
<evidence type="ECO:0000313" key="2">
    <source>
        <dbReference type="EMBL" id="ETO28071.1"/>
    </source>
</evidence>
<keyword evidence="3" id="KW-1185">Reference proteome</keyword>
<keyword evidence="1" id="KW-0812">Transmembrane</keyword>
<name>X6NPX5_RETFI</name>
<keyword evidence="1" id="KW-0472">Membrane</keyword>
<accession>X6NPX5</accession>
<feature type="non-terminal residue" evidence="2">
    <location>
        <position position="134"/>
    </location>
</feature>
<evidence type="ECO:0000313" key="3">
    <source>
        <dbReference type="Proteomes" id="UP000023152"/>
    </source>
</evidence>